<proteinExistence type="predicted"/>
<sequence>MAKFPVEIQDQEGIVDAVNYLMSGPAGLGQNFAGFSSFAQAWLTGNFRVPYTQPTVANLFVAPIALSTSEQLDGRTFKYTFASTQPSAPFALGNGVTVQGVANDWFDGSYIAIGVVQCTTDFVIVRSSGSFDIEPPSTGGEIFLTTGIEFISTDANARVTVTGGQDRVFISGQLDNAISYNIASGPATLKYTVAVNRYVAFLNDDPTNPEFRFNLDKTVSQKVYNFSGLSGTGTVPLQDTVFATVLDEPDPDYYWYILEVSFEFTSGTGEVTDSELGLRSLSAQVVKQ</sequence>
<reference evidence="1" key="1">
    <citation type="submission" date="2020-04" db="EMBL/GenBank/DDBJ databases">
        <authorList>
            <person name="Chiriac C."/>
            <person name="Salcher M."/>
            <person name="Ghai R."/>
            <person name="Kavagutti S V."/>
        </authorList>
    </citation>
    <scope>NUCLEOTIDE SEQUENCE</scope>
</reference>
<dbReference type="EMBL" id="LR796788">
    <property type="protein sequence ID" value="CAB4166472.1"/>
    <property type="molecule type" value="Genomic_DNA"/>
</dbReference>
<evidence type="ECO:0000313" key="1">
    <source>
        <dbReference type="EMBL" id="CAB4166472.1"/>
    </source>
</evidence>
<protein>
    <submittedName>
        <fullName evidence="1">Uncharacterized protein</fullName>
    </submittedName>
</protein>
<gene>
    <name evidence="1" type="ORF">UFOVP849_36</name>
</gene>
<organism evidence="1">
    <name type="scientific">uncultured Caudovirales phage</name>
    <dbReference type="NCBI Taxonomy" id="2100421"/>
    <lineage>
        <taxon>Viruses</taxon>
        <taxon>Duplodnaviria</taxon>
        <taxon>Heunggongvirae</taxon>
        <taxon>Uroviricota</taxon>
        <taxon>Caudoviricetes</taxon>
        <taxon>Peduoviridae</taxon>
        <taxon>Maltschvirus</taxon>
        <taxon>Maltschvirus maltsch</taxon>
    </lineage>
</organism>
<name>A0A6J5P5Z5_9CAUD</name>
<accession>A0A6J5P5Z5</accession>